<keyword evidence="4" id="KW-0012">Acyltransferase</keyword>
<feature type="transmembrane region" description="Helical" evidence="2">
    <location>
        <begin position="192"/>
        <end position="210"/>
    </location>
</feature>
<keyword evidence="2" id="KW-0812">Transmembrane</keyword>
<feature type="transmembrane region" description="Helical" evidence="2">
    <location>
        <begin position="321"/>
        <end position="346"/>
    </location>
</feature>
<reference evidence="5" key="1">
    <citation type="journal article" date="2019" name="Int. J. Syst. Evol. Microbiol.">
        <title>The Global Catalogue of Microorganisms (GCM) 10K type strain sequencing project: providing services to taxonomists for standard genome sequencing and annotation.</title>
        <authorList>
            <consortium name="The Broad Institute Genomics Platform"/>
            <consortium name="The Broad Institute Genome Sequencing Center for Infectious Disease"/>
            <person name="Wu L."/>
            <person name="Ma J."/>
        </authorList>
    </citation>
    <scope>NUCLEOTIDE SEQUENCE [LARGE SCALE GENOMIC DNA]</scope>
    <source>
        <strain evidence="5">JCM 6307</strain>
    </source>
</reference>
<feature type="transmembrane region" description="Helical" evidence="2">
    <location>
        <begin position="292"/>
        <end position="309"/>
    </location>
</feature>
<name>A0ABP5ZTJ3_9ACTN</name>
<dbReference type="GO" id="GO:0016746">
    <property type="term" value="F:acyltransferase activity"/>
    <property type="evidence" value="ECO:0007669"/>
    <property type="project" value="UniProtKB-KW"/>
</dbReference>
<evidence type="ECO:0000256" key="2">
    <source>
        <dbReference type="SAM" id="Phobius"/>
    </source>
</evidence>
<evidence type="ECO:0000256" key="1">
    <source>
        <dbReference type="SAM" id="MobiDB-lite"/>
    </source>
</evidence>
<keyword evidence="2" id="KW-0472">Membrane</keyword>
<keyword evidence="5" id="KW-1185">Reference proteome</keyword>
<organism evidence="4 5">
    <name type="scientific">Streptomyces thermolineatus</name>
    <dbReference type="NCBI Taxonomy" id="44033"/>
    <lineage>
        <taxon>Bacteria</taxon>
        <taxon>Bacillati</taxon>
        <taxon>Actinomycetota</taxon>
        <taxon>Actinomycetes</taxon>
        <taxon>Kitasatosporales</taxon>
        <taxon>Streptomycetaceae</taxon>
        <taxon>Streptomyces</taxon>
    </lineage>
</organism>
<accession>A0ABP5ZTJ3</accession>
<feature type="region of interest" description="Disordered" evidence="1">
    <location>
        <begin position="1"/>
        <end position="20"/>
    </location>
</feature>
<sequence>MTFPDHRNAPGPRPLHRAGLRGRLADAAARTDARTPPDRDRALDGLRALALLSVPAGHWLLGGLVLAPDGSLRNASPLSAMPFLAPASWFLQMLGIFFLVGGAASVLSLRRAAGRGVPVSVWLRTRVARLGRPVLAVTAAWAVLLPVLHAAGVPEGTLRTAAVLVVQPLWFVGVYLVLTALTPCCAAAADRLGGWAAAPLLLCVAVVDLLRYGPWAQSVPSWTGLVNLVPGWLFAYQLGVAWGGGRIGRRGGWVLLTGGVALFAVLLVAFGYPASMVGVPGAARTNSHPPSLLVIALAGAQCGAAVLLRDRIGRWLRRPGLWAPVVVLNLSAMTVLCWHQSAMLAVAVPGGLLGTVPGLTAPPDSLGWIAARLCWLPVFAGVLVAAGSRVRRFEAPWTGVPRRIRAAVAALASGFAVYAFVVV</sequence>
<gene>
    <name evidence="4" type="ORF">GCM10010406_46040</name>
</gene>
<feature type="transmembrane region" description="Helical" evidence="2">
    <location>
        <begin position="222"/>
        <end position="241"/>
    </location>
</feature>
<dbReference type="Proteomes" id="UP001501358">
    <property type="component" value="Unassembled WGS sequence"/>
</dbReference>
<proteinExistence type="predicted"/>
<dbReference type="EMBL" id="BAAATA010000035">
    <property type="protein sequence ID" value="GAA2504221.1"/>
    <property type="molecule type" value="Genomic_DNA"/>
</dbReference>
<feature type="transmembrane region" description="Helical" evidence="2">
    <location>
        <begin position="406"/>
        <end position="422"/>
    </location>
</feature>
<feature type="transmembrane region" description="Helical" evidence="2">
    <location>
        <begin position="48"/>
        <end position="67"/>
    </location>
</feature>
<feature type="transmembrane region" description="Helical" evidence="2">
    <location>
        <begin position="253"/>
        <end position="272"/>
    </location>
</feature>
<dbReference type="RefSeq" id="WP_425582741.1">
    <property type="nucleotide sequence ID" value="NZ_BAAATA010000035.1"/>
</dbReference>
<keyword evidence="4" id="KW-0808">Transferase</keyword>
<feature type="transmembrane region" description="Helical" evidence="2">
    <location>
        <begin position="130"/>
        <end position="149"/>
    </location>
</feature>
<protein>
    <submittedName>
        <fullName evidence="4">Acyltransferase</fullName>
    </submittedName>
</protein>
<evidence type="ECO:0000259" key="3">
    <source>
        <dbReference type="Pfam" id="PF01757"/>
    </source>
</evidence>
<feature type="transmembrane region" description="Helical" evidence="2">
    <location>
        <begin position="161"/>
        <end position="180"/>
    </location>
</feature>
<dbReference type="InterPro" id="IPR002656">
    <property type="entry name" value="Acyl_transf_3_dom"/>
</dbReference>
<evidence type="ECO:0000313" key="4">
    <source>
        <dbReference type="EMBL" id="GAA2504221.1"/>
    </source>
</evidence>
<dbReference type="Pfam" id="PF01757">
    <property type="entry name" value="Acyl_transf_3"/>
    <property type="match status" value="1"/>
</dbReference>
<feature type="transmembrane region" description="Helical" evidence="2">
    <location>
        <begin position="87"/>
        <end position="109"/>
    </location>
</feature>
<feature type="transmembrane region" description="Helical" evidence="2">
    <location>
        <begin position="366"/>
        <end position="386"/>
    </location>
</feature>
<keyword evidence="2" id="KW-1133">Transmembrane helix</keyword>
<feature type="domain" description="Acyltransferase 3" evidence="3">
    <location>
        <begin position="41"/>
        <end position="356"/>
    </location>
</feature>
<evidence type="ECO:0000313" key="5">
    <source>
        <dbReference type="Proteomes" id="UP001501358"/>
    </source>
</evidence>
<comment type="caution">
    <text evidence="4">The sequence shown here is derived from an EMBL/GenBank/DDBJ whole genome shotgun (WGS) entry which is preliminary data.</text>
</comment>